<dbReference type="InterPro" id="IPR025665">
    <property type="entry name" value="Beta-barrel_OMP_2"/>
</dbReference>
<dbReference type="RefSeq" id="WP_272721110.1">
    <property type="nucleotide sequence ID" value="NZ_JAQPYS010000086.1"/>
</dbReference>
<proteinExistence type="predicted"/>
<evidence type="ECO:0000313" key="4">
    <source>
        <dbReference type="Proteomes" id="UP001215398"/>
    </source>
</evidence>
<name>A0ABT5HCF0_9BACE</name>
<reference evidence="3 4" key="1">
    <citation type="submission" date="2023-01" db="EMBL/GenBank/DDBJ databases">
        <title>Exploring GABA producing Bacteroides strains toward improving mental health.</title>
        <authorList>
            <person name="Yousuf B."/>
            <person name="Bouhlel N.E."/>
            <person name="Mottawea W."/>
            <person name="Hammami R."/>
        </authorList>
    </citation>
    <scope>NUCLEOTIDE SEQUENCE [LARGE SCALE GENOMIC DNA]</scope>
    <source>
        <strain evidence="3 4">UO.H1054</strain>
    </source>
</reference>
<feature type="chain" id="PRO_5045840426" evidence="1">
    <location>
        <begin position="20"/>
        <end position="275"/>
    </location>
</feature>
<evidence type="ECO:0000256" key="1">
    <source>
        <dbReference type="SAM" id="SignalP"/>
    </source>
</evidence>
<comment type="caution">
    <text evidence="3">The sequence shown here is derived from an EMBL/GenBank/DDBJ whole genome shotgun (WGS) entry which is preliminary data.</text>
</comment>
<keyword evidence="4" id="KW-1185">Reference proteome</keyword>
<keyword evidence="1" id="KW-0732">Signal</keyword>
<evidence type="ECO:0000259" key="2">
    <source>
        <dbReference type="Pfam" id="PF13568"/>
    </source>
</evidence>
<dbReference type="Proteomes" id="UP001215398">
    <property type="component" value="Unassembled WGS sequence"/>
</dbReference>
<evidence type="ECO:0000313" key="3">
    <source>
        <dbReference type="EMBL" id="MDC7138097.1"/>
    </source>
</evidence>
<gene>
    <name evidence="3" type="ORF">PQG98_17365</name>
</gene>
<accession>A0ABT5HCF0</accession>
<organism evidence="3 4">
    <name type="scientific">Bacteroides zhangwenhongii</name>
    <dbReference type="NCBI Taxonomy" id="2650157"/>
    <lineage>
        <taxon>Bacteria</taxon>
        <taxon>Pseudomonadati</taxon>
        <taxon>Bacteroidota</taxon>
        <taxon>Bacteroidia</taxon>
        <taxon>Bacteroidales</taxon>
        <taxon>Bacteroidaceae</taxon>
        <taxon>Bacteroides</taxon>
    </lineage>
</organism>
<dbReference type="EMBL" id="JAQPYS010000086">
    <property type="protein sequence ID" value="MDC7138097.1"/>
    <property type="molecule type" value="Genomic_DNA"/>
</dbReference>
<dbReference type="Pfam" id="PF13568">
    <property type="entry name" value="OMP_b-brl_2"/>
    <property type="match status" value="1"/>
</dbReference>
<protein>
    <submittedName>
        <fullName evidence="3">Porin family protein</fullName>
    </submittedName>
</protein>
<feature type="signal peptide" evidence="1">
    <location>
        <begin position="1"/>
        <end position="19"/>
    </location>
</feature>
<sequence>MKKILLVLAVVSSAMMADAQECTWGIKGGIDMTSYKLGVEDVSLKINPSNKTGFYLGVVNNFKFAEQWGVQTELLYNYAGAKIGMGEDFINAMNASQDPAAEPVNTGDMKISYNTHTLRLPILAKFQPVGGLSVLAGPYFAFRMGGKLKPNDNVEALIKGAMEENNLPGAIKYDDIKDVCSDLMGDNLKKFDVGATLGIEYAFKNGLFIDARYNISFINKLKKDLDYSAFTDYVNGFEGMEGTISGETSVKMKDALGVQPKIRYSSVQFGIGFRF</sequence>
<feature type="domain" description="Outer membrane protein beta-barrel" evidence="2">
    <location>
        <begin position="19"/>
        <end position="219"/>
    </location>
</feature>